<dbReference type="GO" id="GO:0006547">
    <property type="term" value="P:L-histidine metabolic process"/>
    <property type="evidence" value="ECO:0007669"/>
    <property type="project" value="UniProtKB-UniRule"/>
</dbReference>
<dbReference type="InterPro" id="IPR050679">
    <property type="entry name" value="Bact_HTH_transcr_reg"/>
</dbReference>
<proteinExistence type="predicted"/>
<keyword evidence="2" id="KW-0238">DNA-binding</keyword>
<dbReference type="PANTHER" id="PTHR44846:SF16">
    <property type="entry name" value="TRANSCRIPTIONAL REGULATOR PHNF-RELATED"/>
    <property type="match status" value="1"/>
</dbReference>
<dbReference type="Proteomes" id="UP000284451">
    <property type="component" value="Unassembled WGS sequence"/>
</dbReference>
<dbReference type="EMBL" id="SAUY01000002">
    <property type="protein sequence ID" value="RWR34487.1"/>
    <property type="molecule type" value="Genomic_DNA"/>
</dbReference>
<dbReference type="RefSeq" id="WP_128231240.1">
    <property type="nucleotide sequence ID" value="NZ_SAUW01000001.1"/>
</dbReference>
<gene>
    <name evidence="6" type="primary">hutC</name>
    <name evidence="7" type="ORF">D2T29_02775</name>
    <name evidence="6" type="ORF">D2T33_01150</name>
</gene>
<dbReference type="InterPro" id="IPR036388">
    <property type="entry name" value="WH-like_DNA-bd_sf"/>
</dbReference>
<evidence type="ECO:0000313" key="6">
    <source>
        <dbReference type="EMBL" id="RWR15509.1"/>
    </source>
</evidence>
<dbReference type="InterPro" id="IPR028978">
    <property type="entry name" value="Chorismate_lyase_/UTRA_dom_sf"/>
</dbReference>
<dbReference type="EMBL" id="SAUW01000001">
    <property type="protein sequence ID" value="RWR15509.1"/>
    <property type="molecule type" value="Genomic_DNA"/>
</dbReference>
<dbReference type="GO" id="GO:0045892">
    <property type="term" value="P:negative regulation of DNA-templated transcription"/>
    <property type="evidence" value="ECO:0007669"/>
    <property type="project" value="UniProtKB-UniRule"/>
</dbReference>
<dbReference type="Pfam" id="PF00392">
    <property type="entry name" value="GntR"/>
    <property type="match status" value="1"/>
</dbReference>
<organism evidence="6 9">
    <name type="scientific">Paenirhodobacter populi</name>
    <dbReference type="NCBI Taxonomy" id="2306993"/>
    <lineage>
        <taxon>Bacteria</taxon>
        <taxon>Pseudomonadati</taxon>
        <taxon>Pseudomonadota</taxon>
        <taxon>Alphaproteobacteria</taxon>
        <taxon>Rhodobacterales</taxon>
        <taxon>Rhodobacter group</taxon>
        <taxon>Paenirhodobacter</taxon>
    </lineage>
</organism>
<keyword evidence="3" id="KW-0804">Transcription</keyword>
<accession>A0A443KNQ4</accession>
<evidence type="ECO:0000256" key="3">
    <source>
        <dbReference type="ARBA" id="ARBA00023163"/>
    </source>
</evidence>
<accession>A0A443J4X4</accession>
<dbReference type="InterPro" id="IPR000524">
    <property type="entry name" value="Tscrpt_reg_HTH_GntR"/>
</dbReference>
<comment type="caution">
    <text evidence="6">The sequence shown here is derived from an EMBL/GenBank/DDBJ whole genome shotgun (WGS) entry which is preliminary data.</text>
</comment>
<evidence type="ECO:0000313" key="7">
    <source>
        <dbReference type="EMBL" id="RWR34487.1"/>
    </source>
</evidence>
<dbReference type="InterPro" id="IPR036390">
    <property type="entry name" value="WH_DNA-bd_sf"/>
</dbReference>
<dbReference type="InterPro" id="IPR011663">
    <property type="entry name" value="UTRA"/>
</dbReference>
<dbReference type="CDD" id="cd07377">
    <property type="entry name" value="WHTH_GntR"/>
    <property type="match status" value="1"/>
</dbReference>
<dbReference type="PANTHER" id="PTHR44846">
    <property type="entry name" value="MANNOSYL-D-GLYCERATE TRANSPORT/METABOLISM SYSTEM REPRESSOR MNGR-RELATED"/>
    <property type="match status" value="1"/>
</dbReference>
<evidence type="ECO:0000256" key="4">
    <source>
        <dbReference type="NCBIfam" id="TIGR02018"/>
    </source>
</evidence>
<evidence type="ECO:0000256" key="1">
    <source>
        <dbReference type="ARBA" id="ARBA00023015"/>
    </source>
</evidence>
<dbReference type="Pfam" id="PF07702">
    <property type="entry name" value="UTRA"/>
    <property type="match status" value="1"/>
</dbReference>
<protein>
    <recommendedName>
        <fullName evidence="4">Histidine utilization repressor</fullName>
    </recommendedName>
</protein>
<dbReference type="Proteomes" id="UP000285710">
    <property type="component" value="Unassembled WGS sequence"/>
</dbReference>
<evidence type="ECO:0000313" key="9">
    <source>
        <dbReference type="Proteomes" id="UP000285710"/>
    </source>
</evidence>
<name>A0A443J4X4_9RHOB</name>
<dbReference type="PROSITE" id="PS50949">
    <property type="entry name" value="HTH_GNTR"/>
    <property type="match status" value="1"/>
</dbReference>
<evidence type="ECO:0000313" key="8">
    <source>
        <dbReference type="Proteomes" id="UP000284451"/>
    </source>
</evidence>
<dbReference type="SMART" id="SM00866">
    <property type="entry name" value="UTRA"/>
    <property type="match status" value="1"/>
</dbReference>
<sequence>MSESETKGSLHEAIRSGIEDKILSGAWPPGHRIPSELELGRQYGCSRMTVSKAVTELARAGLILRKRKIGSVVLPQRSQNAILEIHDVRDEVLAQGKSYRYDLLERSERAVTTAERKGAGLGARHRVVALRCMHLADEIPFCLEERIINPVVVPEARTEEFARISPSPWLIEHVPWSEAEHRISAGNADAARAADLRIAKGAACLIIERRTWKLGMLVTHVRFTYPASGFVLQARFKPRATQE</sequence>
<feature type="domain" description="HTH gntR-type" evidence="5">
    <location>
        <begin position="8"/>
        <end position="76"/>
    </location>
</feature>
<dbReference type="SUPFAM" id="SSF64288">
    <property type="entry name" value="Chorismate lyase-like"/>
    <property type="match status" value="1"/>
</dbReference>
<dbReference type="AlphaFoldDB" id="A0A443J4X4"/>
<dbReference type="GO" id="GO:0003677">
    <property type="term" value="F:DNA binding"/>
    <property type="evidence" value="ECO:0007669"/>
    <property type="project" value="UniProtKB-UniRule"/>
</dbReference>
<dbReference type="GO" id="GO:0003700">
    <property type="term" value="F:DNA-binding transcription factor activity"/>
    <property type="evidence" value="ECO:0007669"/>
    <property type="project" value="UniProtKB-UniRule"/>
</dbReference>
<reference evidence="8 9" key="2">
    <citation type="submission" date="2019-01" db="EMBL/GenBank/DDBJ databases">
        <authorList>
            <person name="Li Y."/>
        </authorList>
    </citation>
    <scope>NUCLEOTIDE SEQUENCE [LARGE SCALE GENOMIC DNA]</scope>
    <source>
        <strain evidence="7 8">07D10-4-3</strain>
        <strain evidence="6 9">2D-5</strain>
    </source>
</reference>
<evidence type="ECO:0000256" key="2">
    <source>
        <dbReference type="ARBA" id="ARBA00023125"/>
    </source>
</evidence>
<dbReference type="PRINTS" id="PR00035">
    <property type="entry name" value="HTHGNTR"/>
</dbReference>
<dbReference type="SMART" id="SM00345">
    <property type="entry name" value="HTH_GNTR"/>
    <property type="match status" value="1"/>
</dbReference>
<dbReference type="NCBIfam" id="TIGR02018">
    <property type="entry name" value="his_ut_repres"/>
    <property type="match status" value="1"/>
</dbReference>
<dbReference type="Gene3D" id="3.40.1410.10">
    <property type="entry name" value="Chorismate lyase-like"/>
    <property type="match status" value="1"/>
</dbReference>
<evidence type="ECO:0000259" key="5">
    <source>
        <dbReference type="PROSITE" id="PS50949"/>
    </source>
</evidence>
<dbReference type="InterPro" id="IPR010248">
    <property type="entry name" value="His_ut_repres"/>
</dbReference>
<dbReference type="SUPFAM" id="SSF46785">
    <property type="entry name" value="Winged helix' DNA-binding domain"/>
    <property type="match status" value="1"/>
</dbReference>
<dbReference type="Gene3D" id="1.10.10.10">
    <property type="entry name" value="Winged helix-like DNA-binding domain superfamily/Winged helix DNA-binding domain"/>
    <property type="match status" value="1"/>
</dbReference>
<keyword evidence="9" id="KW-1185">Reference proteome</keyword>
<reference evidence="8 9" key="1">
    <citation type="submission" date="2019-01" db="EMBL/GenBank/DDBJ databases">
        <title>Sinorhodobacter populi sp. nov. isolated from the symptomatic bark tissue of Populus euramericana canker.</title>
        <authorList>
            <person name="Xu G."/>
        </authorList>
    </citation>
    <scope>NUCLEOTIDE SEQUENCE [LARGE SCALE GENOMIC DNA]</scope>
    <source>
        <strain evidence="7 8">07D10-4-3</strain>
        <strain evidence="6 9">2D-5</strain>
    </source>
</reference>
<keyword evidence="1" id="KW-0805">Transcription regulation</keyword>